<comment type="function">
    <text evidence="11">Fluoride-specific ion channel. Important for reducing fluoride concentration in the cell, thus reducing its toxicity.</text>
</comment>
<evidence type="ECO:0000256" key="8">
    <source>
        <dbReference type="ARBA" id="ARBA00023303"/>
    </source>
</evidence>
<comment type="similarity">
    <text evidence="9 11">Belongs to the fluoride channel Fluc/FEX (TC 1.A.43) family.</text>
</comment>
<evidence type="ECO:0000313" key="12">
    <source>
        <dbReference type="EMBL" id="KAB0667213.1"/>
    </source>
</evidence>
<dbReference type="PANTHER" id="PTHR28259">
    <property type="entry name" value="FLUORIDE EXPORT PROTEIN 1-RELATED"/>
    <property type="match status" value="1"/>
</dbReference>
<dbReference type="EMBL" id="VZQZ01000001">
    <property type="protein sequence ID" value="KAB0667213.1"/>
    <property type="molecule type" value="Genomic_DNA"/>
</dbReference>
<keyword evidence="4 11" id="KW-0812">Transmembrane</keyword>
<evidence type="ECO:0000256" key="5">
    <source>
        <dbReference type="ARBA" id="ARBA00022989"/>
    </source>
</evidence>
<evidence type="ECO:0000256" key="11">
    <source>
        <dbReference type="HAMAP-Rule" id="MF_00454"/>
    </source>
</evidence>
<accession>A0A7J4ZUT8</accession>
<proteinExistence type="inferred from homology"/>
<keyword evidence="8 11" id="KW-0407">Ion channel</keyword>
<keyword evidence="3" id="KW-0997">Cell inner membrane</keyword>
<keyword evidence="2 11" id="KW-1003">Cell membrane</keyword>
<evidence type="ECO:0000256" key="9">
    <source>
        <dbReference type="ARBA" id="ARBA00035120"/>
    </source>
</evidence>
<evidence type="ECO:0000256" key="7">
    <source>
        <dbReference type="ARBA" id="ARBA00023136"/>
    </source>
</evidence>
<evidence type="ECO:0000256" key="10">
    <source>
        <dbReference type="ARBA" id="ARBA00035585"/>
    </source>
</evidence>
<dbReference type="Proteomes" id="UP000420562">
    <property type="component" value="Unassembled WGS sequence"/>
</dbReference>
<dbReference type="GO" id="GO:0046872">
    <property type="term" value="F:metal ion binding"/>
    <property type="evidence" value="ECO:0007669"/>
    <property type="project" value="UniProtKB-KW"/>
</dbReference>
<keyword evidence="11" id="KW-0479">Metal-binding</keyword>
<feature type="transmembrane region" description="Helical" evidence="11">
    <location>
        <begin position="97"/>
        <end position="121"/>
    </location>
</feature>
<evidence type="ECO:0000256" key="3">
    <source>
        <dbReference type="ARBA" id="ARBA00022519"/>
    </source>
</evidence>
<dbReference type="NCBIfam" id="TIGR00494">
    <property type="entry name" value="crcB"/>
    <property type="match status" value="1"/>
</dbReference>
<dbReference type="AlphaFoldDB" id="A0A7J4ZUT8"/>
<reference evidence="12 13" key="1">
    <citation type="submission" date="2019-09" db="EMBL/GenBank/DDBJ databases">
        <title>Geobacter sp. Red96, a novel strain isolated from paddy soil.</title>
        <authorList>
            <person name="Xu Z."/>
            <person name="Masuda Y."/>
            <person name="Itoh H."/>
            <person name="Senoo K."/>
        </authorList>
    </citation>
    <scope>NUCLEOTIDE SEQUENCE [LARGE SCALE GENOMIC DNA]</scope>
    <source>
        <strain evidence="12 13">Red96</strain>
    </source>
</reference>
<gene>
    <name evidence="11 12" type="primary">crcB</name>
    <name evidence="11" type="synonym">fluC</name>
    <name evidence="12" type="ORF">F6V25_00495</name>
</gene>
<feature type="transmembrane region" description="Helical" evidence="11">
    <location>
        <begin position="64"/>
        <end position="85"/>
    </location>
</feature>
<evidence type="ECO:0000256" key="1">
    <source>
        <dbReference type="ARBA" id="ARBA00004651"/>
    </source>
</evidence>
<feature type="binding site" evidence="11">
    <location>
        <position position="75"/>
    </location>
    <ligand>
        <name>Na(+)</name>
        <dbReference type="ChEBI" id="CHEBI:29101"/>
        <note>structural</note>
    </ligand>
</feature>
<evidence type="ECO:0000256" key="2">
    <source>
        <dbReference type="ARBA" id="ARBA00022475"/>
    </source>
</evidence>
<keyword evidence="11" id="KW-0813">Transport</keyword>
<keyword evidence="13" id="KW-1185">Reference proteome</keyword>
<comment type="catalytic activity">
    <reaction evidence="10">
        <text>fluoride(in) = fluoride(out)</text>
        <dbReference type="Rhea" id="RHEA:76159"/>
        <dbReference type="ChEBI" id="CHEBI:17051"/>
    </reaction>
    <physiologicalReaction direction="left-to-right" evidence="10">
        <dbReference type="Rhea" id="RHEA:76160"/>
    </physiologicalReaction>
</comment>
<evidence type="ECO:0000256" key="6">
    <source>
        <dbReference type="ARBA" id="ARBA00023065"/>
    </source>
</evidence>
<protein>
    <recommendedName>
        <fullName evidence="11">Fluoride-specific ion channel FluC</fullName>
    </recommendedName>
</protein>
<comment type="caution">
    <text evidence="12">The sequence shown here is derived from an EMBL/GenBank/DDBJ whole genome shotgun (WGS) entry which is preliminary data.</text>
</comment>
<comment type="activity regulation">
    <text evidence="11">Na(+) is not transported, but it plays an essential structural role and its presence is essential for fluoride channel function.</text>
</comment>
<evidence type="ECO:0000313" key="13">
    <source>
        <dbReference type="Proteomes" id="UP000420562"/>
    </source>
</evidence>
<comment type="subcellular location">
    <subcellularLocation>
        <location evidence="1 11">Cell membrane</location>
        <topology evidence="1 11">Multi-pass membrane protein</topology>
    </subcellularLocation>
</comment>
<dbReference type="Pfam" id="PF02537">
    <property type="entry name" value="CRCB"/>
    <property type="match status" value="1"/>
</dbReference>
<dbReference type="GO" id="GO:0062054">
    <property type="term" value="F:fluoride channel activity"/>
    <property type="evidence" value="ECO:0007669"/>
    <property type="project" value="UniProtKB-UniRule"/>
</dbReference>
<keyword evidence="5 11" id="KW-1133">Transmembrane helix</keyword>
<dbReference type="GO" id="GO:0005886">
    <property type="term" value="C:plasma membrane"/>
    <property type="evidence" value="ECO:0007669"/>
    <property type="project" value="UniProtKB-SubCell"/>
</dbReference>
<keyword evidence="7 11" id="KW-0472">Membrane</keyword>
<keyword evidence="6 11" id="KW-0406">Ion transport</keyword>
<keyword evidence="11" id="KW-0915">Sodium</keyword>
<dbReference type="HAMAP" id="MF_00454">
    <property type="entry name" value="FluC"/>
    <property type="match status" value="1"/>
</dbReference>
<dbReference type="InterPro" id="IPR003691">
    <property type="entry name" value="FluC"/>
</dbReference>
<sequence length="129" mass="13875">MKTAATIAIFCAGGGLTRYYLSGWVYSQLGRVFPYGTFAVNIIGAYLIGLVMELGLRSTVIPDTLRLGLTVGFLGGLTTFSTFSYETFKLLEDGQFLVAFANVLASVAVCLLFTWLGIITVRTILQGGL</sequence>
<name>A0A7J4ZUT8_9BACT</name>
<dbReference type="PANTHER" id="PTHR28259:SF1">
    <property type="entry name" value="FLUORIDE EXPORT PROTEIN 1-RELATED"/>
    <property type="match status" value="1"/>
</dbReference>
<evidence type="ECO:0000256" key="4">
    <source>
        <dbReference type="ARBA" id="ARBA00022692"/>
    </source>
</evidence>
<dbReference type="GO" id="GO:0140114">
    <property type="term" value="P:cellular detoxification of fluoride"/>
    <property type="evidence" value="ECO:0007669"/>
    <property type="project" value="UniProtKB-UniRule"/>
</dbReference>
<feature type="binding site" evidence="11">
    <location>
        <position position="78"/>
    </location>
    <ligand>
        <name>Na(+)</name>
        <dbReference type="ChEBI" id="CHEBI:29101"/>
        <note>structural</note>
    </ligand>
</feature>
<feature type="transmembrane region" description="Helical" evidence="11">
    <location>
        <begin position="33"/>
        <end position="52"/>
    </location>
</feature>
<organism evidence="12 13">
    <name type="scientific">Oryzomonas japonica</name>
    <dbReference type="NCBI Taxonomy" id="2603858"/>
    <lineage>
        <taxon>Bacteria</taxon>
        <taxon>Pseudomonadati</taxon>
        <taxon>Thermodesulfobacteriota</taxon>
        <taxon>Desulfuromonadia</taxon>
        <taxon>Geobacterales</taxon>
        <taxon>Geobacteraceae</taxon>
        <taxon>Oryzomonas</taxon>
    </lineage>
</organism>
<dbReference type="RefSeq" id="WP_151126171.1">
    <property type="nucleotide sequence ID" value="NZ_VZQZ01000001.1"/>
</dbReference>